<dbReference type="STRING" id="293.GCA_000988015_02339"/>
<proteinExistence type="predicted"/>
<dbReference type="RefSeq" id="WP_088410573.1">
    <property type="nucleotide sequence ID" value="NZ_CP021995.1"/>
</dbReference>
<name>A0A1Z3LX00_BREDI</name>
<dbReference type="PANTHER" id="PTHR43800:SF1">
    <property type="entry name" value="PEPTIDYL-LYSINE N-ACETYLTRANSFERASE YJAB"/>
    <property type="match status" value="1"/>
</dbReference>
<reference evidence="4 5" key="2">
    <citation type="submission" date="2017-06" db="EMBL/GenBank/DDBJ databases">
        <authorList>
            <person name="Kim H.J."/>
            <person name="Triplett B.A."/>
        </authorList>
    </citation>
    <scope>NUCLEOTIDE SEQUENCE [LARGE SCALE GENOMIC DNA]</scope>
    <source>
        <strain evidence="4 5">BZC3</strain>
    </source>
</reference>
<feature type="domain" description="N-acetyltransferase" evidence="3">
    <location>
        <begin position="2"/>
        <end position="154"/>
    </location>
</feature>
<sequence>MIRVRPTRGTDIDRLEAVERSAATLFRALPDLAWLAEDRTAGPEAHARAVAQGLSWVAVDEADQPAGFLIAAVEDGADLHVLELSVAADHQGRGAGRALMQTARREAETRALSALTLTTFAGVAWNAPFYARLGYAVLTAETTPAYLREALAAQAEHGLTDRVAMRLKL</sequence>
<dbReference type="InterPro" id="IPR000182">
    <property type="entry name" value="GNAT_dom"/>
</dbReference>
<dbReference type="AlphaFoldDB" id="A0A1Z3LX00"/>
<dbReference type="PANTHER" id="PTHR43800">
    <property type="entry name" value="PEPTIDYL-LYSINE N-ACETYLTRANSFERASE YJAB"/>
    <property type="match status" value="1"/>
</dbReference>
<evidence type="ECO:0000313" key="4">
    <source>
        <dbReference type="EMBL" id="ASD26659.1"/>
    </source>
</evidence>
<dbReference type="Pfam" id="PF13508">
    <property type="entry name" value="Acetyltransf_7"/>
    <property type="match status" value="1"/>
</dbReference>
<evidence type="ECO:0000256" key="2">
    <source>
        <dbReference type="ARBA" id="ARBA00023315"/>
    </source>
</evidence>
<organism evidence="4 5">
    <name type="scientific">Brevundimonas diminuta</name>
    <name type="common">Pseudomonas diminuta</name>
    <dbReference type="NCBI Taxonomy" id="293"/>
    <lineage>
        <taxon>Bacteria</taxon>
        <taxon>Pseudomonadati</taxon>
        <taxon>Pseudomonadota</taxon>
        <taxon>Alphaproteobacteria</taxon>
        <taxon>Caulobacterales</taxon>
        <taxon>Caulobacteraceae</taxon>
        <taxon>Brevundimonas</taxon>
    </lineage>
</organism>
<keyword evidence="2" id="KW-0012">Acyltransferase</keyword>
<evidence type="ECO:0000313" key="5">
    <source>
        <dbReference type="Proteomes" id="UP000197024"/>
    </source>
</evidence>
<reference evidence="4 5" key="1">
    <citation type="submission" date="2017-06" db="EMBL/GenBank/DDBJ databases">
        <title>Biodegradation of gentamicin by bacterial consortia AMQD4 in synthetic medium and raw gentamicin sewage.</title>
        <authorList>
            <person name="Chang H."/>
            <person name="Feng Y."/>
            <person name="Li Z."/>
            <person name="Xue J."/>
            <person name="Cheng D."/>
        </authorList>
    </citation>
    <scope>NUCLEOTIDE SEQUENCE [LARGE SCALE GENOMIC DNA]</scope>
    <source>
        <strain evidence="4 5">BZC3</strain>
    </source>
</reference>
<gene>
    <name evidence="4" type="ORF">CD943_06990</name>
</gene>
<dbReference type="Gene3D" id="3.40.630.30">
    <property type="match status" value="1"/>
</dbReference>
<evidence type="ECO:0000259" key="3">
    <source>
        <dbReference type="PROSITE" id="PS51186"/>
    </source>
</evidence>
<protein>
    <submittedName>
        <fullName evidence="4">GNAT family N-acetyltransferase</fullName>
    </submittedName>
</protein>
<dbReference type="GO" id="GO:0016747">
    <property type="term" value="F:acyltransferase activity, transferring groups other than amino-acyl groups"/>
    <property type="evidence" value="ECO:0007669"/>
    <property type="project" value="InterPro"/>
</dbReference>
<dbReference type="EMBL" id="CP021995">
    <property type="protein sequence ID" value="ASD26659.1"/>
    <property type="molecule type" value="Genomic_DNA"/>
</dbReference>
<evidence type="ECO:0000256" key="1">
    <source>
        <dbReference type="ARBA" id="ARBA00022679"/>
    </source>
</evidence>
<dbReference type="InterPro" id="IPR016181">
    <property type="entry name" value="Acyl_CoA_acyltransferase"/>
</dbReference>
<dbReference type="Proteomes" id="UP000197024">
    <property type="component" value="Chromosome"/>
</dbReference>
<accession>A0A1Z3LX00</accession>
<dbReference type="CDD" id="cd04301">
    <property type="entry name" value="NAT_SF"/>
    <property type="match status" value="1"/>
</dbReference>
<dbReference type="PROSITE" id="PS51186">
    <property type="entry name" value="GNAT"/>
    <property type="match status" value="1"/>
</dbReference>
<dbReference type="SUPFAM" id="SSF55729">
    <property type="entry name" value="Acyl-CoA N-acyltransferases (Nat)"/>
    <property type="match status" value="1"/>
</dbReference>
<keyword evidence="1 4" id="KW-0808">Transferase</keyword>